<name>A0A4R0NLC5_9SPHI</name>
<proteinExistence type="predicted"/>
<protein>
    <submittedName>
        <fullName evidence="1">Uncharacterized protein</fullName>
    </submittedName>
</protein>
<accession>A0A4R0NLC5</accession>
<dbReference type="AlphaFoldDB" id="A0A4R0NLC5"/>
<sequence length="135" mass="15201">MKNKGIKVFIGVLTFGLIIWMLKGTFFQPSADDLKAGITEVGKYRNENNTGPVQYVFIATVKDSIWKDLETYGNYKPHHKGGTTKIYFFMEGSARPVKLFPGKVNFNPSYNTACIALYEKSAVGNVSLTRYPFKN</sequence>
<dbReference type="EMBL" id="SJSL01000002">
    <property type="protein sequence ID" value="TCD01571.1"/>
    <property type="molecule type" value="Genomic_DNA"/>
</dbReference>
<dbReference type="OrthoDB" id="709006at2"/>
<evidence type="ECO:0000313" key="2">
    <source>
        <dbReference type="Proteomes" id="UP000293347"/>
    </source>
</evidence>
<organism evidence="1 2">
    <name type="scientific">Pedobacter psychroterrae</name>
    <dbReference type="NCBI Taxonomy" id="2530453"/>
    <lineage>
        <taxon>Bacteria</taxon>
        <taxon>Pseudomonadati</taxon>
        <taxon>Bacteroidota</taxon>
        <taxon>Sphingobacteriia</taxon>
        <taxon>Sphingobacteriales</taxon>
        <taxon>Sphingobacteriaceae</taxon>
        <taxon>Pedobacter</taxon>
    </lineage>
</organism>
<comment type="caution">
    <text evidence="1">The sequence shown here is derived from an EMBL/GenBank/DDBJ whole genome shotgun (WGS) entry which is preliminary data.</text>
</comment>
<evidence type="ECO:0000313" key="1">
    <source>
        <dbReference type="EMBL" id="TCD01571.1"/>
    </source>
</evidence>
<reference evidence="1 2" key="1">
    <citation type="submission" date="2019-02" db="EMBL/GenBank/DDBJ databases">
        <title>Pedobacter sp. RP-1-14 sp. nov., isolated from Arctic soil.</title>
        <authorList>
            <person name="Dahal R.H."/>
        </authorList>
    </citation>
    <scope>NUCLEOTIDE SEQUENCE [LARGE SCALE GENOMIC DNA]</scope>
    <source>
        <strain evidence="1 2">RP-1-14</strain>
    </source>
</reference>
<keyword evidence="2" id="KW-1185">Reference proteome</keyword>
<gene>
    <name evidence="1" type="ORF">EZ437_12640</name>
</gene>
<dbReference type="RefSeq" id="WP_131596371.1">
    <property type="nucleotide sequence ID" value="NZ_SJSL01000002.1"/>
</dbReference>
<dbReference type="Proteomes" id="UP000293347">
    <property type="component" value="Unassembled WGS sequence"/>
</dbReference>